<organism evidence="7 8">
    <name type="scientific">Parascaris equorum</name>
    <name type="common">Equine roundworm</name>
    <dbReference type="NCBI Taxonomy" id="6256"/>
    <lineage>
        <taxon>Eukaryota</taxon>
        <taxon>Metazoa</taxon>
        <taxon>Ecdysozoa</taxon>
        <taxon>Nematoda</taxon>
        <taxon>Chromadorea</taxon>
        <taxon>Rhabditida</taxon>
        <taxon>Spirurina</taxon>
        <taxon>Ascaridomorpha</taxon>
        <taxon>Ascaridoidea</taxon>
        <taxon>Ascarididae</taxon>
        <taxon>Parascaris</taxon>
    </lineage>
</organism>
<dbReference type="Proteomes" id="UP000887564">
    <property type="component" value="Unplaced"/>
</dbReference>
<dbReference type="SUPFAM" id="SSF144091">
    <property type="entry name" value="Rhomboid-like"/>
    <property type="match status" value="1"/>
</dbReference>
<dbReference type="AlphaFoldDB" id="A0A914RPY1"/>
<evidence type="ECO:0000256" key="1">
    <source>
        <dbReference type="ARBA" id="ARBA00004141"/>
    </source>
</evidence>
<name>A0A914RPY1_PAREQ</name>
<feature type="domain" description="Peptidase S54 rhomboid" evidence="6">
    <location>
        <begin position="44"/>
        <end position="93"/>
    </location>
</feature>
<comment type="subcellular location">
    <subcellularLocation>
        <location evidence="1">Membrane</location>
        <topology evidence="1">Multi-pass membrane protein</topology>
    </subcellularLocation>
</comment>
<evidence type="ECO:0000259" key="6">
    <source>
        <dbReference type="Pfam" id="PF01694"/>
    </source>
</evidence>
<reference evidence="8" key="1">
    <citation type="submission" date="2022-11" db="UniProtKB">
        <authorList>
            <consortium name="WormBaseParasite"/>
        </authorList>
    </citation>
    <scope>IDENTIFICATION</scope>
</reference>
<keyword evidence="3" id="KW-0812">Transmembrane</keyword>
<dbReference type="PANTHER" id="PTHR45840:SF2">
    <property type="entry name" value="PROTEIN RHOMBOID-RELATED"/>
    <property type="match status" value="1"/>
</dbReference>
<dbReference type="Pfam" id="PF01694">
    <property type="entry name" value="Rhomboid"/>
    <property type="match status" value="1"/>
</dbReference>
<proteinExistence type="inferred from homology"/>
<sequence>MMNFEYRSSSGYQQTTPSMLVISRSAHISINSLKMSIKCEWQTLLHLVPNVAFQLLVGVPLELVHKMWRIAPIYLLAVILGDFCKFLVPFLHCTFGCFDSTIIALKKR</sequence>
<evidence type="ECO:0000256" key="2">
    <source>
        <dbReference type="ARBA" id="ARBA00009045"/>
    </source>
</evidence>
<evidence type="ECO:0000313" key="8">
    <source>
        <dbReference type="WBParaSite" id="PEQ_0000855401-mRNA-1"/>
    </source>
</evidence>
<dbReference type="GO" id="GO:0016020">
    <property type="term" value="C:membrane"/>
    <property type="evidence" value="ECO:0007669"/>
    <property type="project" value="UniProtKB-SubCell"/>
</dbReference>
<keyword evidence="4" id="KW-1133">Transmembrane helix</keyword>
<evidence type="ECO:0000256" key="5">
    <source>
        <dbReference type="ARBA" id="ARBA00023136"/>
    </source>
</evidence>
<keyword evidence="7" id="KW-1185">Reference proteome</keyword>
<dbReference type="InterPro" id="IPR051739">
    <property type="entry name" value="Rhomboid_IM_Serine_Proteases"/>
</dbReference>
<dbReference type="PANTHER" id="PTHR45840">
    <property type="entry name" value="RHOMBOID-RELATED PROTEIN"/>
    <property type="match status" value="1"/>
</dbReference>
<dbReference type="InterPro" id="IPR022764">
    <property type="entry name" value="Peptidase_S54_rhomboid_dom"/>
</dbReference>
<dbReference type="GO" id="GO:0004252">
    <property type="term" value="F:serine-type endopeptidase activity"/>
    <property type="evidence" value="ECO:0007669"/>
    <property type="project" value="InterPro"/>
</dbReference>
<evidence type="ECO:0000256" key="3">
    <source>
        <dbReference type="ARBA" id="ARBA00022692"/>
    </source>
</evidence>
<protein>
    <submittedName>
        <fullName evidence="8">Peptidase S54 rhomboid domain-containing protein</fullName>
    </submittedName>
</protein>
<evidence type="ECO:0000256" key="4">
    <source>
        <dbReference type="ARBA" id="ARBA00022989"/>
    </source>
</evidence>
<dbReference type="InterPro" id="IPR035952">
    <property type="entry name" value="Rhomboid-like_sf"/>
</dbReference>
<evidence type="ECO:0000313" key="7">
    <source>
        <dbReference type="Proteomes" id="UP000887564"/>
    </source>
</evidence>
<dbReference type="Gene3D" id="1.20.1540.10">
    <property type="entry name" value="Rhomboid-like"/>
    <property type="match status" value="1"/>
</dbReference>
<dbReference type="WBParaSite" id="PEQ_0000855401-mRNA-1">
    <property type="protein sequence ID" value="PEQ_0000855401-mRNA-1"/>
    <property type="gene ID" value="PEQ_0000855401"/>
</dbReference>
<keyword evidence="5" id="KW-0472">Membrane</keyword>
<comment type="similarity">
    <text evidence="2">Belongs to the peptidase S54 family.</text>
</comment>
<accession>A0A914RPY1</accession>